<dbReference type="SUPFAM" id="SSF50249">
    <property type="entry name" value="Nucleic acid-binding proteins"/>
    <property type="match status" value="1"/>
</dbReference>
<protein>
    <recommendedName>
        <fullName evidence="5">DUF35 domain-containing protein</fullName>
    </recommendedName>
</protein>
<dbReference type="EMBL" id="MGFK01000033">
    <property type="protein sequence ID" value="OGM03628.1"/>
    <property type="molecule type" value="Genomic_DNA"/>
</dbReference>
<evidence type="ECO:0000313" key="4">
    <source>
        <dbReference type="Proteomes" id="UP000177091"/>
    </source>
</evidence>
<gene>
    <name evidence="3" type="ORF">A2112_02645</name>
</gene>
<dbReference type="InterPro" id="IPR022002">
    <property type="entry name" value="ChsH2_Znr"/>
</dbReference>
<evidence type="ECO:0000313" key="3">
    <source>
        <dbReference type="EMBL" id="OGM03628.1"/>
    </source>
</evidence>
<feature type="domain" description="ChsH2 C-terminal OB-fold" evidence="1">
    <location>
        <begin position="49"/>
        <end position="130"/>
    </location>
</feature>
<dbReference type="PANTHER" id="PTHR34075:SF5">
    <property type="entry name" value="BLR3430 PROTEIN"/>
    <property type="match status" value="1"/>
</dbReference>
<dbReference type="InterPro" id="IPR002878">
    <property type="entry name" value="ChsH2_C"/>
</dbReference>
<reference evidence="3 4" key="1">
    <citation type="journal article" date="2016" name="Nat. Commun.">
        <title>Thousands of microbial genomes shed light on interconnected biogeochemical processes in an aquifer system.</title>
        <authorList>
            <person name="Anantharaman K."/>
            <person name="Brown C.T."/>
            <person name="Hug L.A."/>
            <person name="Sharon I."/>
            <person name="Castelle C.J."/>
            <person name="Probst A.J."/>
            <person name="Thomas B.C."/>
            <person name="Singh A."/>
            <person name="Wilkins M.J."/>
            <person name="Karaoz U."/>
            <person name="Brodie E.L."/>
            <person name="Williams K.H."/>
            <person name="Hubbard S.S."/>
            <person name="Banfield J.F."/>
        </authorList>
    </citation>
    <scope>NUCLEOTIDE SEQUENCE [LARGE SCALE GENOMIC DNA]</scope>
</reference>
<evidence type="ECO:0000259" key="1">
    <source>
        <dbReference type="Pfam" id="PF01796"/>
    </source>
</evidence>
<dbReference type="AlphaFoldDB" id="A0A1F7WND0"/>
<dbReference type="PANTHER" id="PTHR34075">
    <property type="entry name" value="BLR3430 PROTEIN"/>
    <property type="match status" value="1"/>
</dbReference>
<evidence type="ECO:0000259" key="2">
    <source>
        <dbReference type="Pfam" id="PF12172"/>
    </source>
</evidence>
<dbReference type="Pfam" id="PF01796">
    <property type="entry name" value="OB_ChsH2_C"/>
    <property type="match status" value="1"/>
</dbReference>
<dbReference type="InterPro" id="IPR052513">
    <property type="entry name" value="Thioester_dehydratase-like"/>
</dbReference>
<dbReference type="Pfam" id="PF12172">
    <property type="entry name" value="zf-ChsH2"/>
    <property type="match status" value="1"/>
</dbReference>
<sequence length="167" mass="19288">MSHEIVPHWRLSKQRLRLIGEICLNCEVVIFPPRDICPNCNQEARTPYELSGKGNVESWALVDRDEAPPRFKKQAPYIVAHIRTEEGPVITARLTDLNWREIKVPDGNGDWFWRKEYDVKKGMPVEAVTRLYFEDGERGPLIYGYKFRPPIRQITQTGSPVHSQGSS</sequence>
<evidence type="ECO:0008006" key="5">
    <source>
        <dbReference type="Google" id="ProtNLM"/>
    </source>
</evidence>
<feature type="domain" description="ChsH2 rubredoxin-like zinc ribbon" evidence="2">
    <location>
        <begin position="14"/>
        <end position="40"/>
    </location>
</feature>
<proteinExistence type="predicted"/>
<dbReference type="Proteomes" id="UP000177091">
    <property type="component" value="Unassembled WGS sequence"/>
</dbReference>
<comment type="caution">
    <text evidence="3">The sequence shown here is derived from an EMBL/GenBank/DDBJ whole genome shotgun (WGS) entry which is preliminary data.</text>
</comment>
<accession>A0A1F7WND0</accession>
<name>A0A1F7WND0_9BACT</name>
<dbReference type="Gene3D" id="6.10.30.10">
    <property type="match status" value="1"/>
</dbReference>
<dbReference type="InterPro" id="IPR012340">
    <property type="entry name" value="NA-bd_OB-fold"/>
</dbReference>
<organism evidence="3 4">
    <name type="scientific">Candidatus Woesebacteria bacterium GWA1_42_12</name>
    <dbReference type="NCBI Taxonomy" id="1802472"/>
    <lineage>
        <taxon>Bacteria</taxon>
        <taxon>Candidatus Woeseibacteriota</taxon>
    </lineage>
</organism>